<name>L9YV19_9EURY</name>
<dbReference type="EMBL" id="AOIJ01000058">
    <property type="protein sequence ID" value="ELY77969.1"/>
    <property type="molecule type" value="Genomic_DNA"/>
</dbReference>
<gene>
    <name evidence="2" type="ORF">C486_13897</name>
</gene>
<dbReference type="Proteomes" id="UP000011592">
    <property type="component" value="Unassembled WGS sequence"/>
</dbReference>
<proteinExistence type="predicted"/>
<keyword evidence="3" id="KW-1185">Reference proteome</keyword>
<feature type="compositionally biased region" description="Basic and acidic residues" evidence="1">
    <location>
        <begin position="1"/>
        <end position="10"/>
    </location>
</feature>
<accession>L9YV19</accession>
<reference evidence="2 3" key="1">
    <citation type="journal article" date="2014" name="PLoS Genet.">
        <title>Phylogenetically driven sequencing of extremely halophilic archaea reveals strategies for static and dynamic osmo-response.</title>
        <authorList>
            <person name="Becker E.A."/>
            <person name="Seitzer P.M."/>
            <person name="Tritt A."/>
            <person name="Larsen D."/>
            <person name="Krusor M."/>
            <person name="Yao A.I."/>
            <person name="Wu D."/>
            <person name="Madern D."/>
            <person name="Eisen J.A."/>
            <person name="Darling A.E."/>
            <person name="Facciotti M.T."/>
        </authorList>
    </citation>
    <scope>NUCLEOTIDE SEQUENCE [LARGE SCALE GENOMIC DNA]</scope>
    <source>
        <strain evidence="2 3">JCM 14663</strain>
    </source>
</reference>
<sequence>MALADHERGFEGVAMLRRTASPSTG</sequence>
<evidence type="ECO:0000313" key="2">
    <source>
        <dbReference type="EMBL" id="ELY77969.1"/>
    </source>
</evidence>
<protein>
    <submittedName>
        <fullName evidence="2">Uncharacterized protein</fullName>
    </submittedName>
</protein>
<dbReference type="AlphaFoldDB" id="L9YV19"/>
<evidence type="ECO:0000313" key="3">
    <source>
        <dbReference type="Proteomes" id="UP000011592"/>
    </source>
</evidence>
<feature type="region of interest" description="Disordered" evidence="1">
    <location>
        <begin position="1"/>
        <end position="25"/>
    </location>
</feature>
<evidence type="ECO:0000256" key="1">
    <source>
        <dbReference type="SAM" id="MobiDB-lite"/>
    </source>
</evidence>
<organism evidence="2 3">
    <name type="scientific">Natrinema gari JCM 14663</name>
    <dbReference type="NCBI Taxonomy" id="1230459"/>
    <lineage>
        <taxon>Archaea</taxon>
        <taxon>Methanobacteriati</taxon>
        <taxon>Methanobacteriota</taxon>
        <taxon>Stenosarchaea group</taxon>
        <taxon>Halobacteria</taxon>
        <taxon>Halobacteriales</taxon>
        <taxon>Natrialbaceae</taxon>
        <taxon>Natrinema</taxon>
    </lineage>
</organism>
<comment type="caution">
    <text evidence="2">The sequence shown here is derived from an EMBL/GenBank/DDBJ whole genome shotgun (WGS) entry which is preliminary data.</text>
</comment>